<dbReference type="InterPro" id="IPR043502">
    <property type="entry name" value="DNA/RNA_pol_sf"/>
</dbReference>
<keyword evidence="1" id="KW-0378">Hydrolase</keyword>
<evidence type="ECO:0000259" key="3">
    <source>
        <dbReference type="Pfam" id="PF07727"/>
    </source>
</evidence>
<dbReference type="EMBL" id="BQNB010019037">
    <property type="protein sequence ID" value="GJT80942.1"/>
    <property type="molecule type" value="Genomic_DNA"/>
</dbReference>
<dbReference type="PANTHER" id="PTHR11439:SF495">
    <property type="entry name" value="REVERSE TRANSCRIPTASE, RNA-DEPENDENT DNA POLYMERASE-RELATED"/>
    <property type="match status" value="1"/>
</dbReference>
<accession>A0ABQ5GZ72</accession>
<evidence type="ECO:0000313" key="7">
    <source>
        <dbReference type="Proteomes" id="UP001151760"/>
    </source>
</evidence>
<dbReference type="PANTHER" id="PTHR11439">
    <property type="entry name" value="GAG-POL-RELATED RETROTRANSPOSON"/>
    <property type="match status" value="1"/>
</dbReference>
<comment type="caution">
    <text evidence="6">The sequence shown here is derived from an EMBL/GenBank/DDBJ whole genome shotgun (WGS) entry which is preliminary data.</text>
</comment>
<evidence type="ECO:0000313" key="6">
    <source>
        <dbReference type="EMBL" id="GJT80942.1"/>
    </source>
</evidence>
<proteinExistence type="predicted"/>
<name>A0ABQ5GZ72_9ASTR</name>
<evidence type="ECO:0000256" key="2">
    <source>
        <dbReference type="SAM" id="MobiDB-lite"/>
    </source>
</evidence>
<organism evidence="6 7">
    <name type="scientific">Tanacetum coccineum</name>
    <dbReference type="NCBI Taxonomy" id="301880"/>
    <lineage>
        <taxon>Eukaryota</taxon>
        <taxon>Viridiplantae</taxon>
        <taxon>Streptophyta</taxon>
        <taxon>Embryophyta</taxon>
        <taxon>Tracheophyta</taxon>
        <taxon>Spermatophyta</taxon>
        <taxon>Magnoliopsida</taxon>
        <taxon>eudicotyledons</taxon>
        <taxon>Gunneridae</taxon>
        <taxon>Pentapetalae</taxon>
        <taxon>asterids</taxon>
        <taxon>campanulids</taxon>
        <taxon>Asterales</taxon>
        <taxon>Asteraceae</taxon>
        <taxon>Asteroideae</taxon>
        <taxon>Anthemideae</taxon>
        <taxon>Anthemidinae</taxon>
        <taxon>Tanacetum</taxon>
    </lineage>
</organism>
<dbReference type="Proteomes" id="UP001151760">
    <property type="component" value="Unassembled WGS sequence"/>
</dbReference>
<keyword evidence="1" id="KW-0064">Aspartyl protease</keyword>
<evidence type="ECO:0000256" key="1">
    <source>
        <dbReference type="ARBA" id="ARBA00022750"/>
    </source>
</evidence>
<gene>
    <name evidence="6" type="ORF">Tco_1055284</name>
</gene>
<dbReference type="InterPro" id="IPR054722">
    <property type="entry name" value="PolX-like_BBD"/>
</dbReference>
<feature type="compositionally biased region" description="Basic and acidic residues" evidence="2">
    <location>
        <begin position="1395"/>
        <end position="1412"/>
    </location>
</feature>
<feature type="domain" description="Retrovirus-related Pol polyprotein from transposon TNT 1-94-like beta-barrel" evidence="5">
    <location>
        <begin position="96"/>
        <end position="164"/>
    </location>
</feature>
<feature type="compositionally biased region" description="Basic and acidic residues" evidence="2">
    <location>
        <begin position="1271"/>
        <end position="1280"/>
    </location>
</feature>
<feature type="region of interest" description="Disordered" evidence="2">
    <location>
        <begin position="1388"/>
        <end position="1414"/>
    </location>
</feature>
<protein>
    <submittedName>
        <fullName evidence="6">Retrovirus-related pol polyprotein from transposon TNT 1-94</fullName>
    </submittedName>
</protein>
<dbReference type="InterPro" id="IPR013103">
    <property type="entry name" value="RVT_2"/>
</dbReference>
<reference evidence="6" key="1">
    <citation type="journal article" date="2022" name="Int. J. Mol. Sci.">
        <title>Draft Genome of Tanacetum Coccineum: Genomic Comparison of Closely Related Tanacetum-Family Plants.</title>
        <authorList>
            <person name="Yamashiro T."/>
            <person name="Shiraishi A."/>
            <person name="Nakayama K."/>
            <person name="Satake H."/>
        </authorList>
    </citation>
    <scope>NUCLEOTIDE SEQUENCE</scope>
</reference>
<evidence type="ECO:0000259" key="5">
    <source>
        <dbReference type="Pfam" id="PF22936"/>
    </source>
</evidence>
<keyword evidence="7" id="KW-1185">Reference proteome</keyword>
<sequence length="1724" mass="199967">MEKLDDENVSLDFTVQSLIKERDNVKLEYQKLFNSIKKTLSQTQTEMDDEKVRKTRFSKESTLSKSLDTTYVVSKPKIDVGSTSKVNDKVVQIILWIVDSGCSMYMTGDRSLLKNFIKKFMGTIRFGNDNFAAITGYGDYTQGNITICHVYYVEGLGHNLFSVRPFCDGDLEVAFRSKTCYMRNLEGDDLLAGDRESNLYTISISDMVASLPVCLMSKATLTKLWLWHRRLSHLNFGTINDLTRLDLVDGLPKFKYEKDHLCSACKRGKSKKASHPLKLILSGHSKLELLHMDLCGQMRVASINGKKRTKKIMETINVKFDELTAMASEHDCLEPELQRFINHNSSAEEMNTPSKEDLDNLFGLMFEEYFEKTFSDTPINSTAQPTQIHEDSPSTPLIIIDEHEAPPIVTTSNEQTSPISLTKAGEFNQEDSAYSYGNSQFVSYNPPSCEEIESSTMALEPSNEEGIDFEESFAPVARLEAVRMFIAYAAHKNITIFQMDVKTAFLNGPLKEEVYVSQPEGFIDPEFPDHVYRLKKALYGLKQAPRAWYDKLSSFLIEHGFTKGIIDPTLFTRCHGGDILLVQVYVDDIIFGSTNPDFSKRFANLMKNNFEMSMMGELKFFFRLQVHQSPHGIFISQSQYEIELLKKHDLDECVSMNTLMETERLDANLQGTPTDQTTYRRMIEGLMYLTAHRLDTAFATFVCARYQARPTVNHLKEIKRIFRYLRQSYNMGLWYPKDSGFELIAYSDADHAGCKDDCKSTSGGLQFLGGKLVSWSSKKQDCTAISTAEAEYIPMYCDSKSAIAISCNPVQHSKTKHIDIRYHFIKEHVKKGTVEIYFVRTEYQLTDLFTKALLKERFEYLVYRIVIIMAQQQHAVDVHPDELCPPNKRYDLMDANKKVDLEHVQCPPKSKILMNIIKNHPLRFSIATSSSIPWIYMAQFWHTLKEDSSKYRLKFMLDKKELSFTLDDFRTIFYLPHVNDNNHNSFMLPPLFSDMVPFYKQQLGFTMELNTSSSFKTTGLLQPWQTLCKIFSKCLTTRVTRWDQPPLQIMQMMYCFVNNIHVDYVELLWEGIYYSLYHPTSSIPYPGFTKIIVSHYMTIFPEISRRAYDMYHNLQDDDIMKNIFNSGIHTDKVGMQIPDWMITEEMKHTEHYRMYAEVFGLDIPLTQSQLTESTQGIHRTPSAPRRSTRLTPPAPVLTVDKADEMILQDTLQVSLAEYKSQEEQEARENVELVNKHLASEDIEKMVEGFENVIDDSLPPRNDEPQILGTRLEPRSDKESPEVESTNDEEVEITNVVIPVNVNEEEDEITDKVRDQVPVYVTEGLIMERQKTKEEMERMIAKAILQERRNIKAEISSQIHKAIDHHQQDISIWLALQIKFENLQVPQTTCRPSAVRQRDQDDPHDDAHPEWENSAKWQKTSEYEAYVSGESSSGQVNEEERGPSTSVSQDIMEEVSLTIDEAKLKKMTDEMLRQRCTSGDEHQYHIDQMKNFLKSDIKIVLSLHKFPAIIFNDDDIEERTSRWVNKCVKKFNPYARYGVEHWKNPHAKIFYIKRQKEPGKPKEEVYSNLKIIQVIKTYWELGHEHKFITEIVVRRANECIVSITEPDYKNLNKNDIEDMYLVIIIYEPVYGIIYKNSKKEKRVMRHSEIHKFCDATLNRVLKGLKSYNNDVKFGYVQRELTANEVEYLKLFEEKIEVRLKYRNQMRRWEMYVNGRPLGPQRERPE</sequence>
<feature type="region of interest" description="Disordered" evidence="2">
    <location>
        <begin position="1253"/>
        <end position="1287"/>
    </location>
</feature>
<evidence type="ECO:0000259" key="4">
    <source>
        <dbReference type="Pfam" id="PF13976"/>
    </source>
</evidence>
<dbReference type="CDD" id="cd09272">
    <property type="entry name" value="RNase_HI_RT_Ty1"/>
    <property type="match status" value="1"/>
</dbReference>
<feature type="region of interest" description="Disordered" evidence="2">
    <location>
        <begin position="1171"/>
        <end position="1192"/>
    </location>
</feature>
<feature type="domain" description="GAG-pre-integrase" evidence="4">
    <location>
        <begin position="198"/>
        <end position="270"/>
    </location>
</feature>
<feature type="region of interest" description="Disordered" evidence="2">
    <location>
        <begin position="1426"/>
        <end position="1449"/>
    </location>
</feature>
<reference evidence="6" key="2">
    <citation type="submission" date="2022-01" db="EMBL/GenBank/DDBJ databases">
        <authorList>
            <person name="Yamashiro T."/>
            <person name="Shiraishi A."/>
            <person name="Satake H."/>
            <person name="Nakayama K."/>
        </authorList>
    </citation>
    <scope>NUCLEOTIDE SEQUENCE</scope>
</reference>
<dbReference type="Pfam" id="PF13976">
    <property type="entry name" value="gag_pre-integrs"/>
    <property type="match status" value="1"/>
</dbReference>
<dbReference type="Pfam" id="PF07727">
    <property type="entry name" value="RVT_2"/>
    <property type="match status" value="1"/>
</dbReference>
<dbReference type="SUPFAM" id="SSF56672">
    <property type="entry name" value="DNA/RNA polymerases"/>
    <property type="match status" value="1"/>
</dbReference>
<feature type="domain" description="Reverse transcriptase Ty1/copia-type" evidence="3">
    <location>
        <begin position="465"/>
        <end position="660"/>
    </location>
</feature>
<keyword evidence="1" id="KW-0645">Protease</keyword>
<dbReference type="Pfam" id="PF22936">
    <property type="entry name" value="Pol_BBD"/>
    <property type="match status" value="1"/>
</dbReference>
<dbReference type="InterPro" id="IPR025724">
    <property type="entry name" value="GAG-pre-integrase_dom"/>
</dbReference>